<sequence length="67" mass="7918">MPIDQTGKRRRYRYIEIQIAKCRVFLTAEEMSQLLQKDPELFAAGIRRGKAILRARAQEKRREKDGI</sequence>
<comment type="caution">
    <text evidence="1">The sequence shown here is derived from an EMBL/GenBank/DDBJ whole genome shotgun (WGS) entry which is preliminary data.</text>
</comment>
<gene>
    <name evidence="1" type="ORF">Pmgp_00286</name>
</gene>
<accession>A0A4Y7RXJ1</accession>
<dbReference type="EMBL" id="QFFZ01000002">
    <property type="protein sequence ID" value="TEB13392.1"/>
    <property type="molecule type" value="Genomic_DNA"/>
</dbReference>
<reference evidence="1 2" key="1">
    <citation type="journal article" date="2018" name="Environ. Microbiol.">
        <title>Novel energy conservation strategies and behaviour of Pelotomaculum schinkii driving syntrophic propionate catabolism.</title>
        <authorList>
            <person name="Hidalgo-Ahumada C.A.P."/>
            <person name="Nobu M.K."/>
            <person name="Narihiro T."/>
            <person name="Tamaki H."/>
            <person name="Liu W.T."/>
            <person name="Kamagata Y."/>
            <person name="Stams A.J.M."/>
            <person name="Imachi H."/>
            <person name="Sousa D.Z."/>
        </authorList>
    </citation>
    <scope>NUCLEOTIDE SEQUENCE [LARGE SCALE GENOMIC DNA]</scope>
    <source>
        <strain evidence="1 2">MGP</strain>
    </source>
</reference>
<dbReference type="Proteomes" id="UP000297597">
    <property type="component" value="Unassembled WGS sequence"/>
</dbReference>
<evidence type="ECO:0000313" key="1">
    <source>
        <dbReference type="EMBL" id="TEB13392.1"/>
    </source>
</evidence>
<organism evidence="1 2">
    <name type="scientific">Pelotomaculum propionicicum</name>
    <dbReference type="NCBI Taxonomy" id="258475"/>
    <lineage>
        <taxon>Bacteria</taxon>
        <taxon>Bacillati</taxon>
        <taxon>Bacillota</taxon>
        <taxon>Clostridia</taxon>
        <taxon>Eubacteriales</taxon>
        <taxon>Desulfotomaculaceae</taxon>
        <taxon>Pelotomaculum</taxon>
    </lineage>
</organism>
<name>A0A4Y7RXJ1_9FIRM</name>
<evidence type="ECO:0000313" key="2">
    <source>
        <dbReference type="Proteomes" id="UP000297597"/>
    </source>
</evidence>
<dbReference type="AlphaFoldDB" id="A0A4Y7RXJ1"/>
<dbReference type="OrthoDB" id="1809792at2"/>
<dbReference type="RefSeq" id="WP_134212179.1">
    <property type="nucleotide sequence ID" value="NZ_QFFZ01000002.1"/>
</dbReference>
<keyword evidence="2" id="KW-1185">Reference proteome</keyword>
<proteinExistence type="predicted"/>
<protein>
    <submittedName>
        <fullName evidence="1">Uncharacterized protein</fullName>
    </submittedName>
</protein>